<evidence type="ECO:0000256" key="3">
    <source>
        <dbReference type="ARBA" id="ARBA00022490"/>
    </source>
</evidence>
<dbReference type="EMBL" id="CACRXK020005891">
    <property type="protein sequence ID" value="CAB4007729.1"/>
    <property type="molecule type" value="Genomic_DNA"/>
</dbReference>
<dbReference type="Gene3D" id="3.80.10.10">
    <property type="entry name" value="Ribonuclease Inhibitor"/>
    <property type="match status" value="1"/>
</dbReference>
<protein>
    <recommendedName>
        <fullName evidence="2">Leucine-rich repeat-containing protein 51</fullName>
    </recommendedName>
</protein>
<gene>
    <name evidence="6" type="ORF">PACLA_8A072698</name>
</gene>
<dbReference type="PANTHER" id="PTHR46545">
    <property type="entry name" value="LEUCINE-RICH REPEAT-CONTAINING PROTEIN 51"/>
    <property type="match status" value="1"/>
</dbReference>
<comment type="subcellular location">
    <subcellularLocation>
        <location evidence="1">Cytoplasm</location>
    </subcellularLocation>
</comment>
<dbReference type="Proteomes" id="UP001152795">
    <property type="component" value="Unassembled WGS sequence"/>
</dbReference>
<evidence type="ECO:0000256" key="1">
    <source>
        <dbReference type="ARBA" id="ARBA00004496"/>
    </source>
</evidence>
<sequence>MSKSRISSTSHAIDTVNNSAPPLDYSFRSLATFPDVLDEEPRPSLRSLLKQEDSKKYKTNALRLNNNSLTNFNGFEDTIQNLLENPSHLSWLDLSFNYLTSIDKVILQYPELKVLNLHGNTIGKMTEIDKLASLHNLKSLTVHGNPMEDTKGYRDYIISKIPQLEKLDFSKITKADRECAKTMSKLSGKNKKAVKAGET</sequence>
<dbReference type="Pfam" id="PF14580">
    <property type="entry name" value="LRR_9"/>
    <property type="match status" value="1"/>
</dbReference>
<evidence type="ECO:0000256" key="2">
    <source>
        <dbReference type="ARBA" id="ARBA00014223"/>
    </source>
</evidence>
<keyword evidence="4" id="KW-0433">Leucine-rich repeat</keyword>
<evidence type="ECO:0000313" key="7">
    <source>
        <dbReference type="Proteomes" id="UP001152795"/>
    </source>
</evidence>
<reference evidence="6" key="1">
    <citation type="submission" date="2020-04" db="EMBL/GenBank/DDBJ databases">
        <authorList>
            <person name="Alioto T."/>
            <person name="Alioto T."/>
            <person name="Gomez Garrido J."/>
        </authorList>
    </citation>
    <scope>NUCLEOTIDE SEQUENCE</scope>
    <source>
        <strain evidence="6">A484AB</strain>
    </source>
</reference>
<proteinExistence type="predicted"/>
<dbReference type="AlphaFoldDB" id="A0A6S7HT96"/>
<dbReference type="PANTHER" id="PTHR46545:SF1">
    <property type="entry name" value="LEUCINE-RICH REPEAT-CONTAINING PROTEIN 51"/>
    <property type="match status" value="1"/>
</dbReference>
<name>A0A6S7HT96_PARCT</name>
<dbReference type="SUPFAM" id="SSF52058">
    <property type="entry name" value="L domain-like"/>
    <property type="match status" value="1"/>
</dbReference>
<evidence type="ECO:0000256" key="4">
    <source>
        <dbReference type="ARBA" id="ARBA00022614"/>
    </source>
</evidence>
<evidence type="ECO:0000313" key="6">
    <source>
        <dbReference type="EMBL" id="CAB4007729.1"/>
    </source>
</evidence>
<accession>A0A6S7HT96</accession>
<organism evidence="6 7">
    <name type="scientific">Paramuricea clavata</name>
    <name type="common">Red gorgonian</name>
    <name type="synonym">Violescent sea-whip</name>
    <dbReference type="NCBI Taxonomy" id="317549"/>
    <lineage>
        <taxon>Eukaryota</taxon>
        <taxon>Metazoa</taxon>
        <taxon>Cnidaria</taxon>
        <taxon>Anthozoa</taxon>
        <taxon>Octocorallia</taxon>
        <taxon>Malacalcyonacea</taxon>
        <taxon>Plexauridae</taxon>
        <taxon>Paramuricea</taxon>
    </lineage>
</organism>
<evidence type="ECO:0000256" key="5">
    <source>
        <dbReference type="ARBA" id="ARBA00022737"/>
    </source>
</evidence>
<dbReference type="OrthoDB" id="676979at2759"/>
<keyword evidence="7" id="KW-1185">Reference proteome</keyword>
<dbReference type="PROSITE" id="PS51450">
    <property type="entry name" value="LRR"/>
    <property type="match status" value="2"/>
</dbReference>
<dbReference type="InterPro" id="IPR001611">
    <property type="entry name" value="Leu-rich_rpt"/>
</dbReference>
<keyword evidence="3" id="KW-0963">Cytoplasm</keyword>
<dbReference type="InterPro" id="IPR032675">
    <property type="entry name" value="LRR_dom_sf"/>
</dbReference>
<comment type="caution">
    <text evidence="6">The sequence shown here is derived from an EMBL/GenBank/DDBJ whole genome shotgun (WGS) entry which is preliminary data.</text>
</comment>
<keyword evidence="5" id="KW-0677">Repeat</keyword>
<dbReference type="GO" id="GO:0005737">
    <property type="term" value="C:cytoplasm"/>
    <property type="evidence" value="ECO:0007669"/>
    <property type="project" value="UniProtKB-SubCell"/>
</dbReference>